<dbReference type="VEuPathDB" id="ToxoDB:CSUI_010061"/>
<evidence type="ECO:0000256" key="2">
    <source>
        <dbReference type="SAM" id="MobiDB-lite"/>
    </source>
</evidence>
<dbReference type="InterPro" id="IPR011343">
    <property type="entry name" value="DeoC"/>
</dbReference>
<dbReference type="EMBL" id="MIGC01006595">
    <property type="protein sequence ID" value="PHJ16128.1"/>
    <property type="molecule type" value="Genomic_DNA"/>
</dbReference>
<proteinExistence type="predicted"/>
<dbReference type="InterPro" id="IPR002915">
    <property type="entry name" value="DeoC/FbaB/LacD_aldolase"/>
</dbReference>
<organism evidence="3 4">
    <name type="scientific">Cystoisospora suis</name>
    <dbReference type="NCBI Taxonomy" id="483139"/>
    <lineage>
        <taxon>Eukaryota</taxon>
        <taxon>Sar</taxon>
        <taxon>Alveolata</taxon>
        <taxon>Apicomplexa</taxon>
        <taxon>Conoidasida</taxon>
        <taxon>Coccidia</taxon>
        <taxon>Eucoccidiorida</taxon>
        <taxon>Eimeriorina</taxon>
        <taxon>Sarcocystidae</taxon>
        <taxon>Cystoisospora</taxon>
    </lineage>
</organism>
<dbReference type="InterPro" id="IPR013785">
    <property type="entry name" value="Aldolase_TIM"/>
</dbReference>
<dbReference type="GO" id="GO:0046386">
    <property type="term" value="P:deoxyribose phosphate catabolic process"/>
    <property type="evidence" value="ECO:0007669"/>
    <property type="project" value="UniProtKB-UniPathway"/>
</dbReference>
<gene>
    <name evidence="3" type="ORF">CSUI_010061</name>
</gene>
<sequence length="313" mass="33277">MECAPRLGMAHFHDPCRAYAARRVISLVDATDLADDSSTETVKCVCSLALDSPRAAAVCVWPRFVKYVKNELPLHLPGVATLPLATVLNFPGGKGALDSVKAEAAQAAADGADELDLVVDWELLNRDPEDGEQALRRLVAGVREVSGKKVLKVILETGMLRSDLPGLVQRASMAAMESGADFLKTSTGKVRVNATISAVQEMCIAIKRFNERQPPGSRQVGLKVAGGVKTLNAAAEYLIVVSDLLGPDFLRQQTFRIGASSLLLGAKNSLETVFRSDDLSPGRCGDNPPCLVHGSAEAASNTANRQSTGRATR</sequence>
<protein>
    <submittedName>
        <fullName evidence="3">Deoxyribose-phosphate aldolase</fullName>
    </submittedName>
</protein>
<feature type="region of interest" description="Disordered" evidence="2">
    <location>
        <begin position="290"/>
        <end position="313"/>
    </location>
</feature>
<name>A0A2C6KHK0_9APIC</name>
<comment type="caution">
    <text evidence="3">The sequence shown here is derived from an EMBL/GenBank/DDBJ whole genome shotgun (WGS) entry which is preliminary data.</text>
</comment>
<dbReference type="GO" id="GO:0005737">
    <property type="term" value="C:cytoplasm"/>
    <property type="evidence" value="ECO:0007669"/>
    <property type="project" value="InterPro"/>
</dbReference>
<dbReference type="OrthoDB" id="70823at2759"/>
<dbReference type="Proteomes" id="UP000221165">
    <property type="component" value="Unassembled WGS sequence"/>
</dbReference>
<dbReference type="PANTHER" id="PTHR10889:SF1">
    <property type="entry name" value="DEOXYRIBOSE-PHOSPHATE ALDOLASE"/>
    <property type="match status" value="1"/>
</dbReference>
<reference evidence="3 4" key="1">
    <citation type="journal article" date="2017" name="Int. J. Parasitol.">
        <title>The genome of the protozoan parasite Cystoisospora suis and a reverse vaccinology approach to identify vaccine candidates.</title>
        <authorList>
            <person name="Palmieri N."/>
            <person name="Shrestha A."/>
            <person name="Ruttkowski B."/>
            <person name="Beck T."/>
            <person name="Vogl C."/>
            <person name="Tomley F."/>
            <person name="Blake D.P."/>
            <person name="Joachim A."/>
        </authorList>
    </citation>
    <scope>NUCLEOTIDE SEQUENCE [LARGE SCALE GENOMIC DNA]</scope>
    <source>
        <strain evidence="3 4">Wien I</strain>
    </source>
</reference>
<dbReference type="GO" id="GO:0016052">
    <property type="term" value="P:carbohydrate catabolic process"/>
    <property type="evidence" value="ECO:0007669"/>
    <property type="project" value="TreeGrafter"/>
</dbReference>
<accession>A0A2C6KHK0</accession>
<dbReference type="Pfam" id="PF01791">
    <property type="entry name" value="DeoC"/>
    <property type="match status" value="1"/>
</dbReference>
<dbReference type="GO" id="GO:0009264">
    <property type="term" value="P:deoxyribonucleotide catabolic process"/>
    <property type="evidence" value="ECO:0007669"/>
    <property type="project" value="InterPro"/>
</dbReference>
<keyword evidence="1" id="KW-0963">Cytoplasm</keyword>
<dbReference type="Gene3D" id="3.20.20.70">
    <property type="entry name" value="Aldolase class I"/>
    <property type="match status" value="1"/>
</dbReference>
<evidence type="ECO:0000313" key="3">
    <source>
        <dbReference type="EMBL" id="PHJ16128.1"/>
    </source>
</evidence>
<dbReference type="GeneID" id="94433379"/>
<dbReference type="SMART" id="SM01133">
    <property type="entry name" value="DeoC"/>
    <property type="match status" value="1"/>
</dbReference>
<dbReference type="NCBIfam" id="TIGR00126">
    <property type="entry name" value="deoC"/>
    <property type="match status" value="1"/>
</dbReference>
<dbReference type="AlphaFoldDB" id="A0A2C6KHK0"/>
<evidence type="ECO:0000313" key="4">
    <source>
        <dbReference type="Proteomes" id="UP000221165"/>
    </source>
</evidence>
<dbReference type="UniPathway" id="UPA00002">
    <property type="reaction ID" value="UER00468"/>
</dbReference>
<dbReference type="RefSeq" id="XP_067917858.1">
    <property type="nucleotide sequence ID" value="XM_068070168.1"/>
</dbReference>
<evidence type="ECO:0000256" key="1">
    <source>
        <dbReference type="ARBA" id="ARBA00022490"/>
    </source>
</evidence>
<dbReference type="SUPFAM" id="SSF51569">
    <property type="entry name" value="Aldolase"/>
    <property type="match status" value="1"/>
</dbReference>
<keyword evidence="4" id="KW-1185">Reference proteome</keyword>
<dbReference type="GO" id="GO:0004139">
    <property type="term" value="F:deoxyribose-phosphate aldolase activity"/>
    <property type="evidence" value="ECO:0007669"/>
    <property type="project" value="InterPro"/>
</dbReference>
<feature type="compositionally biased region" description="Polar residues" evidence="2">
    <location>
        <begin position="298"/>
        <end position="313"/>
    </location>
</feature>
<dbReference type="PANTHER" id="PTHR10889">
    <property type="entry name" value="DEOXYRIBOSE-PHOSPHATE ALDOLASE"/>
    <property type="match status" value="1"/>
</dbReference>